<sequence length="407" mass="45378">MAGFRKPTLPNQSSYNSVYVNPLTDSKHHHTCSEGDLITKAFTDNKENIDNAAMSGVVDKENAVPNNSKPLSANGSLSVLPKPKLSNMKSLSTGRVLKPSSLQLCMQMNEPEKAFKAKIWDSVESEKSNSVNIWDYSDSEAAPASSWSSLPNRALLCRPLPLDIGRCTCVIMKEALPEGLDGGTLYSLYTNEGQGRQDRKLAIAHHKRRNGKSEFTIAQNLKGVFSSSDDSFVGNVTANLMGSKYHIWDQGGCVNSKRGNLLLAVVTFMPTIATWTGSYRSMRAYVPRYQSMQLKNTTLMQHVNGLARDWEGKTDKVHKLCSRTPRYNNMSKQYELDFRDRGRAGLRIQSSVKNFQLTMEENGKQTILQLGRVGKSKFVMDFRYPLTGYQAFCICLASMDSKLCCSM</sequence>
<evidence type="ECO:0000313" key="3">
    <source>
        <dbReference type="EMBL" id="VFU49213.1"/>
    </source>
</evidence>
<dbReference type="Pfam" id="PF01167">
    <property type="entry name" value="Tub"/>
    <property type="match status" value="1"/>
</dbReference>
<dbReference type="SUPFAM" id="SSF54518">
    <property type="entry name" value="Tubby C-terminal domain-like"/>
    <property type="match status" value="1"/>
</dbReference>
<dbReference type="InterPro" id="IPR025659">
    <property type="entry name" value="Tubby-like_C"/>
</dbReference>
<dbReference type="EMBL" id="CAADRP010001707">
    <property type="protein sequence ID" value="VFU49213.1"/>
    <property type="molecule type" value="Genomic_DNA"/>
</dbReference>
<gene>
    <name evidence="3" type="ORF">SVIM_LOCUS324236</name>
</gene>
<dbReference type="AlphaFoldDB" id="A0A6N2MMF4"/>
<dbReference type="PANTHER" id="PTHR16517:SF131">
    <property type="entry name" value="TUBBY-LIKE PROTEIN 8"/>
    <property type="match status" value="1"/>
</dbReference>
<reference evidence="3" key="1">
    <citation type="submission" date="2019-03" db="EMBL/GenBank/DDBJ databases">
        <authorList>
            <person name="Mank J."/>
            <person name="Almeida P."/>
        </authorList>
    </citation>
    <scope>NUCLEOTIDE SEQUENCE</scope>
    <source>
        <strain evidence="3">78183</strain>
    </source>
</reference>
<protein>
    <recommendedName>
        <fullName evidence="2">Tubby C-terminal domain-containing protein</fullName>
    </recommendedName>
</protein>
<proteinExistence type="inferred from homology"/>
<evidence type="ECO:0000259" key="2">
    <source>
        <dbReference type="Pfam" id="PF01167"/>
    </source>
</evidence>
<accession>A0A6N2MMF4</accession>
<dbReference type="PANTHER" id="PTHR16517">
    <property type="entry name" value="TUBBY-RELATED"/>
    <property type="match status" value="1"/>
</dbReference>
<dbReference type="InterPro" id="IPR000007">
    <property type="entry name" value="Tubby_C"/>
</dbReference>
<evidence type="ECO:0000256" key="1">
    <source>
        <dbReference type="ARBA" id="ARBA00007129"/>
    </source>
</evidence>
<feature type="domain" description="Tubby C-terminal" evidence="2">
    <location>
        <begin position="157"/>
        <end position="401"/>
    </location>
</feature>
<organism evidence="3">
    <name type="scientific">Salix viminalis</name>
    <name type="common">Common osier</name>
    <name type="synonym">Basket willow</name>
    <dbReference type="NCBI Taxonomy" id="40686"/>
    <lineage>
        <taxon>Eukaryota</taxon>
        <taxon>Viridiplantae</taxon>
        <taxon>Streptophyta</taxon>
        <taxon>Embryophyta</taxon>
        <taxon>Tracheophyta</taxon>
        <taxon>Spermatophyta</taxon>
        <taxon>Magnoliopsida</taxon>
        <taxon>eudicotyledons</taxon>
        <taxon>Gunneridae</taxon>
        <taxon>Pentapetalae</taxon>
        <taxon>rosids</taxon>
        <taxon>fabids</taxon>
        <taxon>Malpighiales</taxon>
        <taxon>Salicaceae</taxon>
        <taxon>Saliceae</taxon>
        <taxon>Salix</taxon>
    </lineage>
</organism>
<name>A0A6N2MMF4_SALVM</name>
<dbReference type="Gene3D" id="3.20.90.10">
    <property type="entry name" value="Tubby Protein, Chain A"/>
    <property type="match status" value="1"/>
</dbReference>
<dbReference type="PRINTS" id="PR01573">
    <property type="entry name" value="SUPERTUBBY"/>
</dbReference>
<comment type="similarity">
    <text evidence="1">Belongs to the TUB family.</text>
</comment>